<organism evidence="2">
    <name type="scientific">marine sediment metagenome</name>
    <dbReference type="NCBI Taxonomy" id="412755"/>
    <lineage>
        <taxon>unclassified sequences</taxon>
        <taxon>metagenomes</taxon>
        <taxon>ecological metagenomes</taxon>
    </lineage>
</organism>
<dbReference type="EMBL" id="BARW01025357">
    <property type="protein sequence ID" value="GAJ07707.1"/>
    <property type="molecule type" value="Genomic_DNA"/>
</dbReference>
<reference evidence="2" key="1">
    <citation type="journal article" date="2014" name="Front. Microbiol.">
        <title>High frequency of phylogenetically diverse reductive dehalogenase-homologous genes in deep subseafloor sedimentary metagenomes.</title>
        <authorList>
            <person name="Kawai M."/>
            <person name="Futagami T."/>
            <person name="Toyoda A."/>
            <person name="Takaki Y."/>
            <person name="Nishi S."/>
            <person name="Hori S."/>
            <person name="Arai W."/>
            <person name="Tsubouchi T."/>
            <person name="Morono Y."/>
            <person name="Uchiyama I."/>
            <person name="Ito T."/>
            <person name="Fujiyama A."/>
            <person name="Inagaki F."/>
            <person name="Takami H."/>
        </authorList>
    </citation>
    <scope>NUCLEOTIDE SEQUENCE</scope>
    <source>
        <strain evidence="2">Expedition CK06-06</strain>
    </source>
</reference>
<gene>
    <name evidence="2" type="ORF">S12H4_41585</name>
</gene>
<keyword evidence="1" id="KW-0472">Membrane</keyword>
<feature type="transmembrane region" description="Helical" evidence="1">
    <location>
        <begin position="91"/>
        <end position="124"/>
    </location>
</feature>
<evidence type="ECO:0000256" key="1">
    <source>
        <dbReference type="SAM" id="Phobius"/>
    </source>
</evidence>
<keyword evidence="1" id="KW-0812">Transmembrane</keyword>
<feature type="transmembrane region" description="Helical" evidence="1">
    <location>
        <begin position="38"/>
        <end position="57"/>
    </location>
</feature>
<evidence type="ECO:0000313" key="2">
    <source>
        <dbReference type="EMBL" id="GAJ07707.1"/>
    </source>
</evidence>
<dbReference type="InterPro" id="IPR036259">
    <property type="entry name" value="MFS_trans_sf"/>
</dbReference>
<protein>
    <submittedName>
        <fullName evidence="2">Uncharacterized protein</fullName>
    </submittedName>
</protein>
<comment type="caution">
    <text evidence="2">The sequence shown here is derived from an EMBL/GenBank/DDBJ whole genome shotgun (WGS) entry which is preliminary data.</text>
</comment>
<name>X1UVR2_9ZZZZ</name>
<dbReference type="AlphaFoldDB" id="X1UVR2"/>
<accession>X1UVR2</accession>
<proteinExistence type="predicted"/>
<dbReference type="SUPFAM" id="SSF103473">
    <property type="entry name" value="MFS general substrate transporter"/>
    <property type="match status" value="1"/>
</dbReference>
<sequence>LSSEFVSNLSYPVPIPTEEITSYIISTIIEIFKAYPSYIYYFIFGFIGSILSTGWVSNKNAVMVDVNLPEHKGTSTSFFSLSEQVGKGITLLISFTLISILGSVFNMMIFAIFFWIPSALLWFFAGKSVETDMASKSKILSERKQVNLLDYIFELEIQMDRAIQKIQDSKYYILSNQIKFNKLLDDAIKILNYCEKNLEV</sequence>
<feature type="non-terminal residue" evidence="2">
    <location>
        <position position="1"/>
    </location>
</feature>
<keyword evidence="1" id="KW-1133">Transmembrane helix</keyword>